<evidence type="ECO:0000313" key="4">
    <source>
        <dbReference type="EMBL" id="KAK8873875.1"/>
    </source>
</evidence>
<dbReference type="EMBL" id="JAPCWZ010000003">
    <property type="protein sequence ID" value="KAK8873875.1"/>
    <property type="molecule type" value="Genomic_DNA"/>
</dbReference>
<keyword evidence="1" id="KW-0238">DNA-binding</keyword>
<dbReference type="PROSITE" id="PS50118">
    <property type="entry name" value="HMG_BOX_2"/>
    <property type="match status" value="1"/>
</dbReference>
<protein>
    <submittedName>
        <fullName evidence="4">Hmg box protein</fullName>
    </submittedName>
</protein>
<name>A0ABR2J7T8_9PEZI</name>
<evidence type="ECO:0000313" key="5">
    <source>
        <dbReference type="Proteomes" id="UP001390339"/>
    </source>
</evidence>
<accession>A0ABR2J7T8</accession>
<dbReference type="Gene3D" id="1.10.30.10">
    <property type="entry name" value="High mobility group box domain"/>
    <property type="match status" value="2"/>
</dbReference>
<evidence type="ECO:0000256" key="2">
    <source>
        <dbReference type="SAM" id="MobiDB-lite"/>
    </source>
</evidence>
<organism evidence="4 5">
    <name type="scientific">Apiospora arundinis</name>
    <dbReference type="NCBI Taxonomy" id="335852"/>
    <lineage>
        <taxon>Eukaryota</taxon>
        <taxon>Fungi</taxon>
        <taxon>Dikarya</taxon>
        <taxon>Ascomycota</taxon>
        <taxon>Pezizomycotina</taxon>
        <taxon>Sordariomycetes</taxon>
        <taxon>Xylariomycetidae</taxon>
        <taxon>Amphisphaeriales</taxon>
        <taxon>Apiosporaceae</taxon>
        <taxon>Apiospora</taxon>
    </lineage>
</organism>
<feature type="domain" description="HMG box" evidence="3">
    <location>
        <begin position="251"/>
        <end position="317"/>
    </location>
</feature>
<reference evidence="4 5" key="1">
    <citation type="journal article" date="2024" name="IMA Fungus">
        <title>Apiospora arundinis, a panoply of carbohydrate-active enzymes and secondary metabolites.</title>
        <authorList>
            <person name="Sorensen T."/>
            <person name="Petersen C."/>
            <person name="Muurmann A.T."/>
            <person name="Christiansen J.V."/>
            <person name="Brundto M.L."/>
            <person name="Overgaard C.K."/>
            <person name="Boysen A.T."/>
            <person name="Wollenberg R.D."/>
            <person name="Larsen T.O."/>
            <person name="Sorensen J.L."/>
            <person name="Nielsen K.L."/>
            <person name="Sondergaard T.E."/>
        </authorList>
    </citation>
    <scope>NUCLEOTIDE SEQUENCE [LARGE SCALE GENOMIC DNA]</scope>
    <source>
        <strain evidence="4 5">AAU 773</strain>
    </source>
</reference>
<dbReference type="SMART" id="SM00398">
    <property type="entry name" value="HMG"/>
    <property type="match status" value="1"/>
</dbReference>
<dbReference type="InterPro" id="IPR036910">
    <property type="entry name" value="HMG_box_dom_sf"/>
</dbReference>
<keyword evidence="5" id="KW-1185">Reference proteome</keyword>
<feature type="compositionally biased region" description="Low complexity" evidence="2">
    <location>
        <begin position="70"/>
        <end position="101"/>
    </location>
</feature>
<feature type="region of interest" description="Disordered" evidence="2">
    <location>
        <begin position="49"/>
        <end position="121"/>
    </location>
</feature>
<comment type="caution">
    <text evidence="4">The sequence shown here is derived from an EMBL/GenBank/DDBJ whole genome shotgun (WGS) entry which is preliminary data.</text>
</comment>
<proteinExistence type="predicted"/>
<dbReference type="SUPFAM" id="SSF47095">
    <property type="entry name" value="HMG-box"/>
    <property type="match status" value="1"/>
</dbReference>
<evidence type="ECO:0000259" key="3">
    <source>
        <dbReference type="PROSITE" id="PS50118"/>
    </source>
</evidence>
<evidence type="ECO:0000256" key="1">
    <source>
        <dbReference type="PROSITE-ProRule" id="PRU00267"/>
    </source>
</evidence>
<feature type="compositionally biased region" description="Basic residues" evidence="2">
    <location>
        <begin position="102"/>
        <end position="115"/>
    </location>
</feature>
<gene>
    <name evidence="4" type="ORF">PGQ11_004389</name>
</gene>
<sequence>MPSFVGRIAVHRLAAGAVATSSARLVIAKQLGRVSCPLRASFVRAYATPGRPKKTDTASTAQSVGRSRKTAAGAAAPKKAAAKKTTTTKAPAKKAATSAKTPKAKKASPPPKKKKVLTDGQKAKLELTKARQEKAELKQKALFTEPKTLPYSPWTLYLTRMTAGSPATGTMSSRMSALATEFKALSHSETEELQRTVEANKFQNAASYKAWVESHTPIEIAEAQAARNLLRRKYNFPKANSTHKIRDDRQPKSPRSAYVYFFRARHGSGDYANLKSTEALKAIAQEWKGLPTTDRQPFDDLAAADLTRYKKQVVETLHREIKAPR</sequence>
<feature type="DNA-binding region" description="HMG box" evidence="1">
    <location>
        <begin position="251"/>
        <end position="317"/>
    </location>
</feature>
<keyword evidence="1" id="KW-0539">Nucleus</keyword>
<dbReference type="Proteomes" id="UP001390339">
    <property type="component" value="Unassembled WGS sequence"/>
</dbReference>
<dbReference type="InterPro" id="IPR009071">
    <property type="entry name" value="HMG_box_dom"/>
</dbReference>
<dbReference type="Pfam" id="PF00505">
    <property type="entry name" value="HMG_box"/>
    <property type="match status" value="1"/>
</dbReference>
<dbReference type="CDD" id="cd00084">
    <property type="entry name" value="HMG-box_SF"/>
    <property type="match status" value="1"/>
</dbReference>